<dbReference type="AlphaFoldDB" id="A0A1I4PCG7"/>
<dbReference type="STRING" id="254406.SAMN04488042_105175"/>
<keyword evidence="2" id="KW-1133">Transmembrane helix</keyword>
<dbReference type="SUPFAM" id="SSF88713">
    <property type="entry name" value="Glycoside hydrolase/deacetylase"/>
    <property type="match status" value="1"/>
</dbReference>
<reference evidence="3 4" key="1">
    <citation type="submission" date="2016-10" db="EMBL/GenBank/DDBJ databases">
        <authorList>
            <person name="de Groot N.N."/>
        </authorList>
    </citation>
    <scope>NUCLEOTIDE SEQUENCE [LARGE SCALE GENOMIC DNA]</scope>
    <source>
        <strain evidence="3 4">DSM 15283</strain>
    </source>
</reference>
<dbReference type="EMBL" id="FOTQ01000005">
    <property type="protein sequence ID" value="SFM25370.1"/>
    <property type="molecule type" value="Genomic_DNA"/>
</dbReference>
<dbReference type="CDD" id="cd10936">
    <property type="entry name" value="CE4_DAC2"/>
    <property type="match status" value="1"/>
</dbReference>
<keyword evidence="4" id="KW-1185">Reference proteome</keyword>
<gene>
    <name evidence="3" type="ORF">SAMN04488042_105175</name>
</gene>
<evidence type="ECO:0000256" key="2">
    <source>
        <dbReference type="SAM" id="Phobius"/>
    </source>
</evidence>
<evidence type="ECO:0000313" key="4">
    <source>
        <dbReference type="Proteomes" id="UP000199144"/>
    </source>
</evidence>
<keyword evidence="2" id="KW-0812">Transmembrane</keyword>
<dbReference type="Proteomes" id="UP000199144">
    <property type="component" value="Unassembled WGS sequence"/>
</dbReference>
<dbReference type="Pfam" id="PF04748">
    <property type="entry name" value="Polysacc_deac_2"/>
    <property type="match status" value="1"/>
</dbReference>
<name>A0A1I4PCG7_9RHOB</name>
<accession>A0A1I4PCG7</accession>
<dbReference type="GO" id="GO:0005975">
    <property type="term" value="P:carbohydrate metabolic process"/>
    <property type="evidence" value="ECO:0007669"/>
    <property type="project" value="InterPro"/>
</dbReference>
<dbReference type="InterPro" id="IPR011330">
    <property type="entry name" value="Glyco_hydro/deAcase_b/a-brl"/>
</dbReference>
<feature type="compositionally biased region" description="Acidic residues" evidence="1">
    <location>
        <begin position="169"/>
        <end position="180"/>
    </location>
</feature>
<dbReference type="Gene3D" id="3.20.20.370">
    <property type="entry name" value="Glycoside hydrolase/deacetylase"/>
    <property type="match status" value="1"/>
</dbReference>
<sequence length="456" mass="46808">MLRGFLSGIFWGAIVVAVVVGIASLLAPLPATVTPQTSAVEGTAGAVEAADSGAPETTSRTDTTVDEPVQPEVAAPSEDVEPPLTDTAPAPKPEAGMDEASLMQPESPDADGAVKVEGESPVLPNPQAETPDAPSTEDEPSISVNPPQPQAPEVSEEGAFPTPAKDPEPMEEESAEDVTPEAEAGSPPAGEDDGSMLKPAGDLDETFPQHKSERLPTVGGDESVEATVAPAAPRPVVANAEPLENPEGKPVMAIVLVDVGDTSVDPDALSAFPYPLSVAVSTLDPEVREKAAMYRDKGFEVLAMVDIPSAATASDVEVALSAHLSVMPQAVGVMEGLGDGLQGTKVVSDQVAGMLAQSGHGLVMFPNGLNTAQKLAAKEGVPSATVFRDFDGKGQSAVVMRRFLDQAAFKAGQEDGVIMLGRLREETVAALLVWGLQDRAGTVALAPVSAALNTID</sequence>
<dbReference type="OrthoDB" id="7658418at2"/>
<protein>
    <submittedName>
        <fullName evidence="3">Uncharacterized conserved protein YibQ, putative polysaccharide deacetylase 2 family</fullName>
    </submittedName>
</protein>
<organism evidence="3 4">
    <name type="scientific">Shimia aestuarii</name>
    <dbReference type="NCBI Taxonomy" id="254406"/>
    <lineage>
        <taxon>Bacteria</taxon>
        <taxon>Pseudomonadati</taxon>
        <taxon>Pseudomonadota</taxon>
        <taxon>Alphaproteobacteria</taxon>
        <taxon>Rhodobacterales</taxon>
        <taxon>Roseobacteraceae</taxon>
    </lineage>
</organism>
<evidence type="ECO:0000256" key="1">
    <source>
        <dbReference type="SAM" id="MobiDB-lite"/>
    </source>
</evidence>
<keyword evidence="2" id="KW-0472">Membrane</keyword>
<evidence type="ECO:0000313" key="3">
    <source>
        <dbReference type="EMBL" id="SFM25370.1"/>
    </source>
</evidence>
<proteinExistence type="predicted"/>
<feature type="region of interest" description="Disordered" evidence="1">
    <location>
        <begin position="42"/>
        <end position="221"/>
    </location>
</feature>
<dbReference type="InterPro" id="IPR006837">
    <property type="entry name" value="Divergent_DAC"/>
</dbReference>
<dbReference type="RefSeq" id="WP_093094349.1">
    <property type="nucleotide sequence ID" value="NZ_FOTQ01000005.1"/>
</dbReference>
<feature type="transmembrane region" description="Helical" evidence="2">
    <location>
        <begin position="9"/>
        <end position="29"/>
    </location>
</feature>